<dbReference type="Pfam" id="PF01134">
    <property type="entry name" value="GIDA"/>
    <property type="match status" value="2"/>
</dbReference>
<dbReference type="InterPro" id="IPR040131">
    <property type="entry name" value="MnmG_N"/>
</dbReference>
<dbReference type="GO" id="GO:0051539">
    <property type="term" value="F:4 iron, 4 sulfur cluster binding"/>
    <property type="evidence" value="ECO:0007669"/>
    <property type="project" value="UniProtKB-KW"/>
</dbReference>
<evidence type="ECO:0000256" key="5">
    <source>
        <dbReference type="ARBA" id="ARBA00022827"/>
    </source>
</evidence>
<dbReference type="OrthoDB" id="2181at2"/>
<name>A0A1M6P6J2_9CLOT</name>
<dbReference type="Proteomes" id="UP000184310">
    <property type="component" value="Unassembled WGS sequence"/>
</dbReference>
<dbReference type="PANTHER" id="PTHR43498">
    <property type="entry name" value="FERREDOXIN:COB-COM HETERODISULFIDE REDUCTASE SUBUNIT A"/>
    <property type="match status" value="1"/>
</dbReference>
<feature type="domain" description="MnmG N-terminal" evidence="9">
    <location>
        <begin position="2"/>
        <end position="187"/>
    </location>
</feature>
<keyword evidence="5" id="KW-0274">FAD</keyword>
<comment type="cofactor">
    <cofactor evidence="1">
        <name>FAD</name>
        <dbReference type="ChEBI" id="CHEBI:57692"/>
    </cofactor>
</comment>
<keyword evidence="6" id="KW-0560">Oxidoreductase</keyword>
<dbReference type="STRING" id="1121302.SAMN02745163_03048"/>
<evidence type="ECO:0000256" key="2">
    <source>
        <dbReference type="ARBA" id="ARBA00022485"/>
    </source>
</evidence>
<proteinExistence type="predicted"/>
<keyword evidence="7" id="KW-0408">Iron</keyword>
<evidence type="ECO:0000259" key="9">
    <source>
        <dbReference type="Pfam" id="PF01134"/>
    </source>
</evidence>
<keyword evidence="11" id="KW-1185">Reference proteome</keyword>
<evidence type="ECO:0000313" key="10">
    <source>
        <dbReference type="EMBL" id="SHK03591.1"/>
    </source>
</evidence>
<evidence type="ECO:0000256" key="3">
    <source>
        <dbReference type="ARBA" id="ARBA00022630"/>
    </source>
</evidence>
<organism evidence="10 11">
    <name type="scientific">Clostridium cavendishii DSM 21758</name>
    <dbReference type="NCBI Taxonomy" id="1121302"/>
    <lineage>
        <taxon>Bacteria</taxon>
        <taxon>Bacillati</taxon>
        <taxon>Bacillota</taxon>
        <taxon>Clostridia</taxon>
        <taxon>Eubacteriales</taxon>
        <taxon>Clostridiaceae</taxon>
        <taxon>Clostridium</taxon>
    </lineage>
</organism>
<evidence type="ECO:0000256" key="6">
    <source>
        <dbReference type="ARBA" id="ARBA00023002"/>
    </source>
</evidence>
<dbReference type="EMBL" id="FQZB01000013">
    <property type="protein sequence ID" value="SHK03591.1"/>
    <property type="molecule type" value="Genomic_DNA"/>
</dbReference>
<evidence type="ECO:0000256" key="7">
    <source>
        <dbReference type="ARBA" id="ARBA00023004"/>
    </source>
</evidence>
<dbReference type="Gene3D" id="3.50.50.60">
    <property type="entry name" value="FAD/NAD(P)-binding domain"/>
    <property type="match status" value="1"/>
</dbReference>
<evidence type="ECO:0000256" key="4">
    <source>
        <dbReference type="ARBA" id="ARBA00022723"/>
    </source>
</evidence>
<keyword evidence="3" id="KW-0285">Flavoprotein</keyword>
<dbReference type="GO" id="GO:0016491">
    <property type="term" value="F:oxidoreductase activity"/>
    <property type="evidence" value="ECO:0007669"/>
    <property type="project" value="UniProtKB-KW"/>
</dbReference>
<evidence type="ECO:0000256" key="1">
    <source>
        <dbReference type="ARBA" id="ARBA00001974"/>
    </source>
</evidence>
<sequence>MKVVIIGGGWAGCAAAISAKKAGADVYLYERTDLLLGVGNVGGIMRNNGRYTAAEELINMGAGEFISIMDSIAIHKNINFSGHKHAWLCDVSKAEPLVREFLIDSGINITFKSRATGVQKVSDKIKNIQFADKSIVEADAFIETTGSTGSMDNCTKYGNGCAMCVLRCPTFGMRVSLSSKAGIKDIQGEREGGVPGAISGSCELPRECLSEEILNDLDTKGVVLLPVPKEDINMNKLGQKVCQQYALKEYAENVILLDTGHIKLMTSYYPLEKLRKIKGLEKARYIDPYSGGIGNSVRYLVATPRNNFMQVLGIDNMFCAGEKSGFFVGHTEGRCYKQQLLD</sequence>
<dbReference type="SUPFAM" id="SSF51905">
    <property type="entry name" value="FAD/NAD(P)-binding domain"/>
    <property type="match status" value="1"/>
</dbReference>
<evidence type="ECO:0000313" key="11">
    <source>
        <dbReference type="Proteomes" id="UP000184310"/>
    </source>
</evidence>
<evidence type="ECO:0000256" key="8">
    <source>
        <dbReference type="ARBA" id="ARBA00023014"/>
    </source>
</evidence>
<dbReference type="GO" id="GO:0046872">
    <property type="term" value="F:metal ion binding"/>
    <property type="evidence" value="ECO:0007669"/>
    <property type="project" value="UniProtKB-KW"/>
</dbReference>
<protein>
    <submittedName>
        <fullName evidence="10">Glucose inhibited division protein A</fullName>
    </submittedName>
</protein>
<keyword evidence="2" id="KW-0004">4Fe-4S</keyword>
<dbReference type="InterPro" id="IPR039650">
    <property type="entry name" value="HdrA-like"/>
</dbReference>
<dbReference type="InterPro" id="IPR036188">
    <property type="entry name" value="FAD/NAD-bd_sf"/>
</dbReference>
<keyword evidence="8" id="KW-0411">Iron-sulfur</keyword>
<dbReference type="PANTHER" id="PTHR43498:SF1">
    <property type="entry name" value="COB--COM HETERODISULFIDE REDUCTASE IRON-SULFUR SUBUNIT A"/>
    <property type="match status" value="1"/>
</dbReference>
<feature type="domain" description="MnmG N-terminal" evidence="9">
    <location>
        <begin position="260"/>
        <end position="333"/>
    </location>
</feature>
<reference evidence="10 11" key="1">
    <citation type="submission" date="2016-11" db="EMBL/GenBank/DDBJ databases">
        <authorList>
            <person name="Jaros S."/>
            <person name="Januszkiewicz K."/>
            <person name="Wedrychowicz H."/>
        </authorList>
    </citation>
    <scope>NUCLEOTIDE SEQUENCE [LARGE SCALE GENOMIC DNA]</scope>
    <source>
        <strain evidence="10 11">DSM 21758</strain>
    </source>
</reference>
<keyword evidence="4" id="KW-0479">Metal-binding</keyword>
<accession>A0A1M6P6J2</accession>
<gene>
    <name evidence="10" type="ORF">SAMN02745163_03048</name>
</gene>
<dbReference type="AlphaFoldDB" id="A0A1M6P6J2"/>